<feature type="region of interest" description="Disordered" evidence="1">
    <location>
        <begin position="150"/>
        <end position="170"/>
    </location>
</feature>
<accession>C0HE22</accession>
<proteinExistence type="evidence at transcript level"/>
<dbReference type="EMBL" id="BT060578">
    <property type="protein sequence ID" value="ACN25275.1"/>
    <property type="molecule type" value="mRNA"/>
</dbReference>
<feature type="compositionally biased region" description="Basic residues" evidence="1">
    <location>
        <begin position="97"/>
        <end position="106"/>
    </location>
</feature>
<dbReference type="AlphaFoldDB" id="C0HE22"/>
<protein>
    <submittedName>
        <fullName evidence="2">Uncharacterized protein</fullName>
    </submittedName>
</protein>
<evidence type="ECO:0000256" key="1">
    <source>
        <dbReference type="SAM" id="MobiDB-lite"/>
    </source>
</evidence>
<name>C0HE22_MAIZE</name>
<organism evidence="2">
    <name type="scientific">Zea mays</name>
    <name type="common">Maize</name>
    <dbReference type="NCBI Taxonomy" id="4577"/>
    <lineage>
        <taxon>Eukaryota</taxon>
        <taxon>Viridiplantae</taxon>
        <taxon>Streptophyta</taxon>
        <taxon>Embryophyta</taxon>
        <taxon>Tracheophyta</taxon>
        <taxon>Spermatophyta</taxon>
        <taxon>Magnoliopsida</taxon>
        <taxon>Liliopsida</taxon>
        <taxon>Poales</taxon>
        <taxon>Poaceae</taxon>
        <taxon>PACMAD clade</taxon>
        <taxon>Panicoideae</taxon>
        <taxon>Andropogonodae</taxon>
        <taxon>Andropogoneae</taxon>
        <taxon>Tripsacinae</taxon>
        <taxon>Zea</taxon>
    </lineage>
</organism>
<reference evidence="2" key="1">
    <citation type="journal article" date="2009" name="PLoS Genet.">
        <title>Sequencing, mapping, and analysis of 27,455 maize full-length cDNAs.</title>
        <authorList>
            <person name="Soderlund C."/>
            <person name="Descour A."/>
            <person name="Kudrna D."/>
            <person name="Bomhoff M."/>
            <person name="Boyd L."/>
            <person name="Currie J."/>
            <person name="Angelova A."/>
            <person name="Collura K."/>
            <person name="Wissotski M."/>
            <person name="Ashley E."/>
            <person name="Morrow D."/>
            <person name="Fernandes J."/>
            <person name="Walbot V."/>
            <person name="Yu Y."/>
        </authorList>
    </citation>
    <scope>NUCLEOTIDE SEQUENCE</scope>
    <source>
        <strain evidence="2">B73</strain>
    </source>
</reference>
<feature type="region of interest" description="Disordered" evidence="1">
    <location>
        <begin position="78"/>
        <end position="136"/>
    </location>
</feature>
<sequence length="170" mass="19148">MAQRRPASTIRSCAAAGGDRRVRQLWTVHRGRRAAAGPHRARGLQNRLLCLLRPAWNSLLQERRRAVRGAAGRAAHLQLHPVHGERRPSHPLPQAPPRHHRRRRALRQGVPPQSPPRGSPTRIRDHLHTPDVRAGEWQTRLGQASLRLRQGPCRGRRGSGGNVRPVLEHI</sequence>
<feature type="compositionally biased region" description="Basic and acidic residues" evidence="1">
    <location>
        <begin position="122"/>
        <end position="134"/>
    </location>
</feature>
<evidence type="ECO:0000313" key="2">
    <source>
        <dbReference type="EMBL" id="ACN25275.1"/>
    </source>
</evidence>